<dbReference type="KEGG" id="mlr:MELLADRAFT_69779"/>
<dbReference type="InParanoid" id="F4SC52"/>
<dbReference type="HOGENOM" id="CLU_1448006_0_0_1"/>
<dbReference type="AlphaFoldDB" id="F4SC52"/>
<protein>
    <submittedName>
        <fullName evidence="1">Uncharacterized protein</fullName>
    </submittedName>
</protein>
<evidence type="ECO:0000313" key="1">
    <source>
        <dbReference type="EMBL" id="EGF97767.1"/>
    </source>
</evidence>
<keyword evidence="2" id="KW-1185">Reference proteome</keyword>
<dbReference type="Proteomes" id="UP000001072">
    <property type="component" value="Unassembled WGS sequence"/>
</dbReference>
<dbReference type="GeneID" id="18931320"/>
<dbReference type="EMBL" id="GL883200">
    <property type="protein sequence ID" value="EGF97767.1"/>
    <property type="molecule type" value="Genomic_DNA"/>
</dbReference>
<sequence length="187" mass="21240">MCDYRALSHEANMISQNVVPHPHLNEGFGNSNFFGTVGDQSMNDVSGTVHGQVDVPMTNGTDHEPVVFDDKDRTFQIQFNVWQKVPPPEIRVQAKKSKSKPNKPAAPLKPYVPQWVNYRPPRPAKKELQLSFYSTFGWHLFKRRLLEACNLVKPGISRPLMEAVADGEAFCEGWIHGAPRFKVKDHF</sequence>
<reference evidence="2" key="1">
    <citation type="journal article" date="2011" name="Proc. Natl. Acad. Sci. U.S.A.">
        <title>Obligate biotrophy features unraveled by the genomic analysis of rust fungi.</title>
        <authorList>
            <person name="Duplessis S."/>
            <person name="Cuomo C.A."/>
            <person name="Lin Y.-C."/>
            <person name="Aerts A."/>
            <person name="Tisserant E."/>
            <person name="Veneault-Fourrey C."/>
            <person name="Joly D.L."/>
            <person name="Hacquard S."/>
            <person name="Amselem J."/>
            <person name="Cantarel B.L."/>
            <person name="Chiu R."/>
            <person name="Coutinho P.M."/>
            <person name="Feau N."/>
            <person name="Field M."/>
            <person name="Frey P."/>
            <person name="Gelhaye E."/>
            <person name="Goldberg J."/>
            <person name="Grabherr M.G."/>
            <person name="Kodira C.D."/>
            <person name="Kohler A."/>
            <person name="Kuees U."/>
            <person name="Lindquist E.A."/>
            <person name="Lucas S.M."/>
            <person name="Mago R."/>
            <person name="Mauceli E."/>
            <person name="Morin E."/>
            <person name="Murat C."/>
            <person name="Pangilinan J.L."/>
            <person name="Park R."/>
            <person name="Pearson M."/>
            <person name="Quesneville H."/>
            <person name="Rouhier N."/>
            <person name="Sakthikumar S."/>
            <person name="Salamov A.A."/>
            <person name="Schmutz J."/>
            <person name="Selles B."/>
            <person name="Shapiro H."/>
            <person name="Tanguay P."/>
            <person name="Tuskan G.A."/>
            <person name="Henrissat B."/>
            <person name="Van de Peer Y."/>
            <person name="Rouze P."/>
            <person name="Ellis J.G."/>
            <person name="Dodds P.N."/>
            <person name="Schein J.E."/>
            <person name="Zhong S."/>
            <person name="Hamelin R.C."/>
            <person name="Grigoriev I.V."/>
            <person name="Szabo L.J."/>
            <person name="Martin F."/>
        </authorList>
    </citation>
    <scope>NUCLEOTIDE SEQUENCE [LARGE SCALE GENOMIC DNA]</scope>
    <source>
        <strain evidence="2">98AG31 / pathotype 3-4-7</strain>
    </source>
</reference>
<proteinExistence type="predicted"/>
<evidence type="ECO:0000313" key="2">
    <source>
        <dbReference type="Proteomes" id="UP000001072"/>
    </source>
</evidence>
<accession>F4SC52</accession>
<gene>
    <name evidence="1" type="ORF">MELLADRAFT_69779</name>
</gene>
<dbReference type="VEuPathDB" id="FungiDB:MELLADRAFT_69779"/>
<organism evidence="2">
    <name type="scientific">Melampsora larici-populina (strain 98AG31 / pathotype 3-4-7)</name>
    <name type="common">Poplar leaf rust fungus</name>
    <dbReference type="NCBI Taxonomy" id="747676"/>
    <lineage>
        <taxon>Eukaryota</taxon>
        <taxon>Fungi</taxon>
        <taxon>Dikarya</taxon>
        <taxon>Basidiomycota</taxon>
        <taxon>Pucciniomycotina</taxon>
        <taxon>Pucciniomycetes</taxon>
        <taxon>Pucciniales</taxon>
        <taxon>Melampsoraceae</taxon>
        <taxon>Melampsora</taxon>
    </lineage>
</organism>
<name>F4SC52_MELLP</name>
<dbReference type="RefSeq" id="XP_007418955.1">
    <property type="nucleotide sequence ID" value="XM_007418893.1"/>
</dbReference>